<keyword evidence="3" id="KW-1185">Reference proteome</keyword>
<gene>
    <name evidence="2" type="ORF">Asru_0450_04</name>
</gene>
<protein>
    <submittedName>
        <fullName evidence="2">Uncharacterized protein</fullName>
    </submittedName>
</protein>
<dbReference type="AlphaFoldDB" id="A0A0D6P7X8"/>
<accession>A0A0D6P7X8</accession>
<evidence type="ECO:0000313" key="2">
    <source>
        <dbReference type="EMBL" id="GAN77762.1"/>
    </source>
</evidence>
<proteinExistence type="predicted"/>
<dbReference type="Proteomes" id="UP000032680">
    <property type="component" value="Unassembled WGS sequence"/>
</dbReference>
<feature type="transmembrane region" description="Helical" evidence="1">
    <location>
        <begin position="39"/>
        <end position="60"/>
    </location>
</feature>
<sequence>MGRRARLIRGAVAAGGLLLVVYVLLILPAPRVAAPAWVWRFFVAWAVGVPYWHFIEYRLLRDPAAGAPEQAEFRALQQHSRAVWLGVLAVLAVVLLRG</sequence>
<evidence type="ECO:0000313" key="3">
    <source>
        <dbReference type="Proteomes" id="UP000032680"/>
    </source>
</evidence>
<keyword evidence="1" id="KW-0472">Membrane</keyword>
<comment type="caution">
    <text evidence="2">The sequence shown here is derived from an EMBL/GenBank/DDBJ whole genome shotgun (WGS) entry which is preliminary data.</text>
</comment>
<feature type="transmembrane region" description="Helical" evidence="1">
    <location>
        <begin position="7"/>
        <end position="27"/>
    </location>
</feature>
<keyword evidence="1" id="KW-0812">Transmembrane</keyword>
<evidence type="ECO:0000256" key="1">
    <source>
        <dbReference type="SAM" id="Phobius"/>
    </source>
</evidence>
<reference evidence="2 3" key="1">
    <citation type="submission" date="2012-11" db="EMBL/GenBank/DDBJ databases">
        <title>Whole genome sequence of Acidisphaera rubrifaciens HS-AP3.</title>
        <authorList>
            <person name="Azuma Y."/>
            <person name="Higashiura N."/>
            <person name="Hirakawa H."/>
            <person name="Matsushita K."/>
        </authorList>
    </citation>
    <scope>NUCLEOTIDE SEQUENCE [LARGE SCALE GENOMIC DNA]</scope>
    <source>
        <strain evidence="2 3">HS-AP3</strain>
    </source>
</reference>
<organism evidence="2 3">
    <name type="scientific">Acidisphaera rubrifaciens HS-AP3</name>
    <dbReference type="NCBI Taxonomy" id="1231350"/>
    <lineage>
        <taxon>Bacteria</taxon>
        <taxon>Pseudomonadati</taxon>
        <taxon>Pseudomonadota</taxon>
        <taxon>Alphaproteobacteria</taxon>
        <taxon>Acetobacterales</taxon>
        <taxon>Acetobacteraceae</taxon>
        <taxon>Acidisphaera</taxon>
    </lineage>
</organism>
<dbReference type="RefSeq" id="WP_048861986.1">
    <property type="nucleotide sequence ID" value="NZ_BANB01000450.1"/>
</dbReference>
<dbReference type="EMBL" id="BANB01000450">
    <property type="protein sequence ID" value="GAN77762.1"/>
    <property type="molecule type" value="Genomic_DNA"/>
</dbReference>
<name>A0A0D6P7X8_9PROT</name>
<keyword evidence="1" id="KW-1133">Transmembrane helix</keyword>